<dbReference type="InterPro" id="IPR007372">
    <property type="entry name" value="Lipid/polyisoprenoid-bd_YceI"/>
</dbReference>
<proteinExistence type="predicted"/>
<dbReference type="SUPFAM" id="SSF101874">
    <property type="entry name" value="YceI-like"/>
    <property type="match status" value="1"/>
</dbReference>
<keyword evidence="3" id="KW-1185">Reference proteome</keyword>
<evidence type="ECO:0000313" key="3">
    <source>
        <dbReference type="Proteomes" id="UP001348817"/>
    </source>
</evidence>
<organism evidence="2 3">
    <name type="scientific">Fulvitalea axinellae</name>
    <dbReference type="NCBI Taxonomy" id="1182444"/>
    <lineage>
        <taxon>Bacteria</taxon>
        <taxon>Pseudomonadati</taxon>
        <taxon>Bacteroidota</taxon>
        <taxon>Cytophagia</taxon>
        <taxon>Cytophagales</taxon>
        <taxon>Persicobacteraceae</taxon>
        <taxon>Fulvitalea</taxon>
    </lineage>
</organism>
<dbReference type="PANTHER" id="PTHR34406">
    <property type="entry name" value="PROTEIN YCEI"/>
    <property type="match status" value="1"/>
</dbReference>
<protein>
    <recommendedName>
        <fullName evidence="1">Lipid/polyisoprenoid-binding YceI-like domain-containing protein</fullName>
    </recommendedName>
</protein>
<sequence>MGFSNVIRRIFLMLSALKLGLRTANKAKACKFHRRTEHSLVMAKEEKMTKWVVDLHHSHIQFRVRHLGISTVRGHFANFEGWIEAEKDDFDGAKIEFRVEVDSLKTGSASRDHHLLSDEFFHVNEFPEISFVSGEFKKLEKDRYRMKGKLKIKEKEKEIEMDVEYGGTVQDPLGTVRSGFELKGTINRQEYGLQWEGFTEAGDVLVSNDVEFDISLEFTKEEDL</sequence>
<dbReference type="SMART" id="SM00867">
    <property type="entry name" value="YceI"/>
    <property type="match status" value="1"/>
</dbReference>
<dbReference type="InterPro" id="IPR036761">
    <property type="entry name" value="TTHA0802/YceI-like_sf"/>
</dbReference>
<dbReference type="PANTHER" id="PTHR34406:SF1">
    <property type="entry name" value="PROTEIN YCEI"/>
    <property type="match status" value="1"/>
</dbReference>
<evidence type="ECO:0000313" key="2">
    <source>
        <dbReference type="EMBL" id="BDD09274.1"/>
    </source>
</evidence>
<dbReference type="Pfam" id="PF04264">
    <property type="entry name" value="YceI"/>
    <property type="match status" value="1"/>
</dbReference>
<feature type="domain" description="Lipid/polyisoprenoid-binding YceI-like" evidence="1">
    <location>
        <begin position="50"/>
        <end position="219"/>
    </location>
</feature>
<accession>A0AAU9D486</accession>
<dbReference type="KEGG" id="fax:FUAX_17060"/>
<name>A0AAU9D486_9BACT</name>
<evidence type="ECO:0000259" key="1">
    <source>
        <dbReference type="SMART" id="SM00867"/>
    </source>
</evidence>
<dbReference type="AlphaFoldDB" id="A0AAU9D486"/>
<gene>
    <name evidence="2" type="ORF">FUAX_17060</name>
</gene>
<dbReference type="Proteomes" id="UP001348817">
    <property type="component" value="Chromosome"/>
</dbReference>
<reference evidence="2 3" key="1">
    <citation type="submission" date="2021-12" db="EMBL/GenBank/DDBJ databases">
        <title>Genome sequencing of bacteria with rrn-lacking chromosome and rrn-plasmid.</title>
        <authorList>
            <person name="Anda M."/>
            <person name="Iwasaki W."/>
        </authorList>
    </citation>
    <scope>NUCLEOTIDE SEQUENCE [LARGE SCALE GENOMIC DNA]</scope>
    <source>
        <strain evidence="2 3">DSM 100852</strain>
    </source>
</reference>
<dbReference type="EMBL" id="AP025314">
    <property type="protein sequence ID" value="BDD09274.1"/>
    <property type="molecule type" value="Genomic_DNA"/>
</dbReference>
<dbReference type="Gene3D" id="2.40.128.110">
    <property type="entry name" value="Lipid/polyisoprenoid-binding, YceI-like"/>
    <property type="match status" value="1"/>
</dbReference>